<dbReference type="EMBL" id="JBFOLK010000006">
    <property type="protein sequence ID" value="KAL2505192.1"/>
    <property type="molecule type" value="Genomic_DNA"/>
</dbReference>
<name>A0ABD1SXL9_9LAMI</name>
<keyword evidence="3" id="KW-1185">Reference proteome</keyword>
<evidence type="ECO:0000256" key="1">
    <source>
        <dbReference type="SAM" id="MobiDB-lite"/>
    </source>
</evidence>
<comment type="caution">
    <text evidence="2">The sequence shown here is derived from an EMBL/GenBank/DDBJ whole genome shotgun (WGS) entry which is preliminary data.</text>
</comment>
<dbReference type="Proteomes" id="UP001604336">
    <property type="component" value="Unassembled WGS sequence"/>
</dbReference>
<reference evidence="3" key="1">
    <citation type="submission" date="2024-07" db="EMBL/GenBank/DDBJ databases">
        <title>Two chromosome-level genome assemblies of Korean endemic species Abeliophyllum distichum and Forsythia ovata (Oleaceae).</title>
        <authorList>
            <person name="Jang H."/>
        </authorList>
    </citation>
    <scope>NUCLEOTIDE SEQUENCE [LARGE SCALE GENOMIC DNA]</scope>
</reference>
<accession>A0ABD1SXL9</accession>
<feature type="region of interest" description="Disordered" evidence="1">
    <location>
        <begin position="70"/>
        <end position="89"/>
    </location>
</feature>
<protein>
    <submittedName>
        <fullName evidence="2">YlmGprotein 1-2</fullName>
    </submittedName>
</protein>
<evidence type="ECO:0000313" key="3">
    <source>
        <dbReference type="Proteomes" id="UP001604336"/>
    </source>
</evidence>
<sequence>MASSIMASQTMFLRNPINFFSYCHSTTALSLTSAHNHYFLIPLSKPKVLSFSTSPKPLKSRISASVSTPLQNQVLKSPKTQNPSQDMLSGSTQTVTTLLATALTASKFLAGGILSLAVQLKAPPGLYRGVRILRRDEGRPYWVAEHAVHNGGGRNGEMAGYL</sequence>
<proteinExistence type="predicted"/>
<dbReference type="AlphaFoldDB" id="A0ABD1SXL9"/>
<evidence type="ECO:0000313" key="2">
    <source>
        <dbReference type="EMBL" id="KAL2505192.1"/>
    </source>
</evidence>
<gene>
    <name evidence="2" type="ORF">Adt_20813</name>
</gene>
<organism evidence="2 3">
    <name type="scientific">Abeliophyllum distichum</name>
    <dbReference type="NCBI Taxonomy" id="126358"/>
    <lineage>
        <taxon>Eukaryota</taxon>
        <taxon>Viridiplantae</taxon>
        <taxon>Streptophyta</taxon>
        <taxon>Embryophyta</taxon>
        <taxon>Tracheophyta</taxon>
        <taxon>Spermatophyta</taxon>
        <taxon>Magnoliopsida</taxon>
        <taxon>eudicotyledons</taxon>
        <taxon>Gunneridae</taxon>
        <taxon>Pentapetalae</taxon>
        <taxon>asterids</taxon>
        <taxon>lamiids</taxon>
        <taxon>Lamiales</taxon>
        <taxon>Oleaceae</taxon>
        <taxon>Forsythieae</taxon>
        <taxon>Abeliophyllum</taxon>
    </lineage>
</organism>